<keyword evidence="1" id="KW-1133">Transmembrane helix</keyword>
<sequence length="476" mass="53004">MLPSCALGGCESLLGGLLHFRGANFEYCGSPAGKTNLNRLLFGNGRNVVTAAALGRGVPHHQCRRAPYQWRWPPYWFSKERGLEEEHTHLKTNVYTRSALTSHRICNIYDSRDVTKAVQCWDTERLVLRSQRDTVALPMFTLQYSQISHHGPQKRSKLLRELGTGNCLYLEHKINAIYSSPAFARSDDGKPQDGQTRNQNRVLMKVSLVSSPLHLTRCEYDNMDMLHGNVCLHLAEGYKTGRQVDIQQNYEKVASNGEWTIAAYKACPRVRKLLYLEPDPSRGGWIVTYTGAEIPAENGYENCYGNGNGHCVGLALTTRKGGAGKAALLLLESKIIYKGLVSCIPEKHLCIANDDIVTSNIVVQLHFKIGRFSWTFLFWVFLVCLIVILGSEILGKTMAAVNLDEYYLSFGFAPNIGIGLHVDVVPEVVSSLVGGICSDNDFQQCPSQLKKELNDVITPRIGKCDCLLPNSRHSGK</sequence>
<dbReference type="EMBL" id="JARBHB010000003">
    <property type="protein sequence ID" value="KAJ8888814.1"/>
    <property type="molecule type" value="Genomic_DNA"/>
</dbReference>
<keyword evidence="1" id="KW-0812">Transmembrane</keyword>
<evidence type="ECO:0000313" key="3">
    <source>
        <dbReference type="Proteomes" id="UP001159363"/>
    </source>
</evidence>
<evidence type="ECO:0000256" key="1">
    <source>
        <dbReference type="SAM" id="Phobius"/>
    </source>
</evidence>
<feature type="transmembrane region" description="Helical" evidence="1">
    <location>
        <begin position="372"/>
        <end position="390"/>
    </location>
</feature>
<protein>
    <submittedName>
        <fullName evidence="2">Uncharacterized protein</fullName>
    </submittedName>
</protein>
<keyword evidence="1" id="KW-0472">Membrane</keyword>
<name>A0ABQ9HWQ5_9NEOP</name>
<evidence type="ECO:0000313" key="2">
    <source>
        <dbReference type="EMBL" id="KAJ8888814.1"/>
    </source>
</evidence>
<keyword evidence="3" id="KW-1185">Reference proteome</keyword>
<gene>
    <name evidence="2" type="ORF">PR048_008306</name>
</gene>
<dbReference type="Proteomes" id="UP001159363">
    <property type="component" value="Chromosome 3"/>
</dbReference>
<organism evidence="2 3">
    <name type="scientific">Dryococelus australis</name>
    <dbReference type="NCBI Taxonomy" id="614101"/>
    <lineage>
        <taxon>Eukaryota</taxon>
        <taxon>Metazoa</taxon>
        <taxon>Ecdysozoa</taxon>
        <taxon>Arthropoda</taxon>
        <taxon>Hexapoda</taxon>
        <taxon>Insecta</taxon>
        <taxon>Pterygota</taxon>
        <taxon>Neoptera</taxon>
        <taxon>Polyneoptera</taxon>
        <taxon>Phasmatodea</taxon>
        <taxon>Verophasmatodea</taxon>
        <taxon>Anareolatae</taxon>
        <taxon>Phasmatidae</taxon>
        <taxon>Eurycanthinae</taxon>
        <taxon>Dryococelus</taxon>
    </lineage>
</organism>
<comment type="caution">
    <text evidence="2">The sequence shown here is derived from an EMBL/GenBank/DDBJ whole genome shotgun (WGS) entry which is preliminary data.</text>
</comment>
<proteinExistence type="predicted"/>
<accession>A0ABQ9HWQ5</accession>
<reference evidence="2 3" key="1">
    <citation type="submission" date="2023-02" db="EMBL/GenBank/DDBJ databases">
        <title>LHISI_Scaffold_Assembly.</title>
        <authorList>
            <person name="Stuart O.P."/>
            <person name="Cleave R."/>
            <person name="Magrath M.J.L."/>
            <person name="Mikheyev A.S."/>
        </authorList>
    </citation>
    <scope>NUCLEOTIDE SEQUENCE [LARGE SCALE GENOMIC DNA]</scope>
    <source>
        <strain evidence="2">Daus_M_001</strain>
        <tissue evidence="2">Leg muscle</tissue>
    </source>
</reference>